<evidence type="ECO:0000313" key="2">
    <source>
        <dbReference type="EMBL" id="AKU69643.1"/>
    </source>
</evidence>
<proteinExistence type="predicted"/>
<dbReference type="EMBL" id="CP012074">
    <property type="protein sequence ID" value="AKU69643.1"/>
    <property type="molecule type" value="Genomic_DNA"/>
</dbReference>
<organism evidence="2 3">
    <name type="scientific">Prevotella fusca JCM 17724</name>
    <dbReference type="NCBI Taxonomy" id="1236517"/>
    <lineage>
        <taxon>Bacteria</taxon>
        <taxon>Pseudomonadati</taxon>
        <taxon>Bacteroidota</taxon>
        <taxon>Bacteroidia</taxon>
        <taxon>Bacteroidales</taxon>
        <taxon>Prevotellaceae</taxon>
        <taxon>Prevotella</taxon>
    </lineage>
</organism>
<feature type="transmembrane region" description="Helical" evidence="1">
    <location>
        <begin position="108"/>
        <end position="130"/>
    </location>
</feature>
<dbReference type="AlphaFoldDB" id="A0A0K1NL95"/>
<keyword evidence="1" id="KW-0812">Transmembrane</keyword>
<reference evidence="2 3" key="1">
    <citation type="submission" date="2015-07" db="EMBL/GenBank/DDBJ databases">
        <authorList>
            <person name="Noorani M."/>
        </authorList>
    </citation>
    <scope>NUCLEOTIDE SEQUENCE [LARGE SCALE GENOMIC DNA]</scope>
    <source>
        <strain evidence="2 3">W1435</strain>
    </source>
</reference>
<dbReference type="Proteomes" id="UP000060345">
    <property type="component" value="Chromosome 1"/>
</dbReference>
<keyword evidence="1" id="KW-1133">Transmembrane helix</keyword>
<evidence type="ECO:0000256" key="1">
    <source>
        <dbReference type="SAM" id="Phobius"/>
    </source>
</evidence>
<protein>
    <submittedName>
        <fullName evidence="2">Uncharacterized protein</fullName>
    </submittedName>
</protein>
<keyword evidence="1" id="KW-0472">Membrane</keyword>
<sequence>MFALGVSLLVGNRKKNEKKEDVTGIEGAYKKNWHVFFWQSLRVLAFAFMTFFLLITMLIFYEEDDTCDAFFWLIWFMAVAWFISIPIAIVYICSIVQAVRQRNHMNNIFLGLHSFNILQLLCVAVFAVILQKECTAEAMETDFKANEKNITQLIHTTRSWLADSTGFSVEYSKHGELTDWGVTSGKEIDCQDGYGETDELQEKELWKIGLSLERLDSVRSALQKMGYRGLTISRDEVIGDYTEIIYGKDGGMEFDCQIYDKPLTDSLLQELKSRPDLVVYNRNVVFRCMEFTGDYSVFPGKESYLEKRVKSKHK</sequence>
<name>A0A0K1NL95_9BACT</name>
<evidence type="ECO:0000313" key="3">
    <source>
        <dbReference type="Proteomes" id="UP000060345"/>
    </source>
</evidence>
<gene>
    <name evidence="2" type="ORF">ADJ77_01980</name>
</gene>
<dbReference type="KEGG" id="pfus:ADJ77_01980"/>
<feature type="transmembrane region" description="Helical" evidence="1">
    <location>
        <begin position="73"/>
        <end position="96"/>
    </location>
</feature>
<accession>A0A0K1NL95</accession>
<feature type="transmembrane region" description="Helical" evidence="1">
    <location>
        <begin position="41"/>
        <end position="61"/>
    </location>
</feature>